<feature type="region of interest" description="Disordered" evidence="2">
    <location>
        <begin position="88"/>
        <end position="112"/>
    </location>
</feature>
<comment type="caution">
    <text evidence="3">The sequence shown here is derived from an EMBL/GenBank/DDBJ whole genome shotgun (WGS) entry which is preliminary data.</text>
</comment>
<name>A0ABS8T5X8_DATST</name>
<accession>A0ABS8T5X8</accession>
<sequence>MIAKLENKLQFMEEDAKKLTERAEKAESEIEFLKQDILKLTGEKEAAALQLQQCLETISILEHVSLCAKEEAQRLNAEINEGVAKLEDGSAKSRATEKAEGTGNARTCVQEEQPEPVQVLKDLENHNQTLQGEIQKVKEENKNLSEINVSSAISMRDMQNEVSSLSEAKGKLEVEVELRMDQRNALQQEIYCLKEELNDHNKKLLSIVTQVQAVGLDPECFESSVKELQDDKSNLGKTCERERSEKVAFREATSI</sequence>
<feature type="compositionally biased region" description="Basic and acidic residues" evidence="2">
    <location>
        <begin position="88"/>
        <end position="100"/>
    </location>
</feature>
<organism evidence="3 4">
    <name type="scientific">Datura stramonium</name>
    <name type="common">Jimsonweed</name>
    <name type="synonym">Common thornapple</name>
    <dbReference type="NCBI Taxonomy" id="4076"/>
    <lineage>
        <taxon>Eukaryota</taxon>
        <taxon>Viridiplantae</taxon>
        <taxon>Streptophyta</taxon>
        <taxon>Embryophyta</taxon>
        <taxon>Tracheophyta</taxon>
        <taxon>Spermatophyta</taxon>
        <taxon>Magnoliopsida</taxon>
        <taxon>eudicotyledons</taxon>
        <taxon>Gunneridae</taxon>
        <taxon>Pentapetalae</taxon>
        <taxon>asterids</taxon>
        <taxon>lamiids</taxon>
        <taxon>Solanales</taxon>
        <taxon>Solanaceae</taxon>
        <taxon>Solanoideae</taxon>
        <taxon>Datureae</taxon>
        <taxon>Datura</taxon>
    </lineage>
</organism>
<keyword evidence="1" id="KW-0175">Coiled coil</keyword>
<evidence type="ECO:0000313" key="4">
    <source>
        <dbReference type="Proteomes" id="UP000823775"/>
    </source>
</evidence>
<protein>
    <submittedName>
        <fullName evidence="3">Uncharacterized protein</fullName>
    </submittedName>
</protein>
<evidence type="ECO:0000313" key="3">
    <source>
        <dbReference type="EMBL" id="MCD7466792.1"/>
    </source>
</evidence>
<proteinExistence type="predicted"/>
<reference evidence="3 4" key="1">
    <citation type="journal article" date="2021" name="BMC Genomics">
        <title>Datura genome reveals duplications of psychoactive alkaloid biosynthetic genes and high mutation rate following tissue culture.</title>
        <authorList>
            <person name="Rajewski A."/>
            <person name="Carter-House D."/>
            <person name="Stajich J."/>
            <person name="Litt A."/>
        </authorList>
    </citation>
    <scope>NUCLEOTIDE SEQUENCE [LARGE SCALE GENOMIC DNA]</scope>
    <source>
        <strain evidence="3">AR-01</strain>
    </source>
</reference>
<dbReference type="EMBL" id="JACEIK010001175">
    <property type="protein sequence ID" value="MCD7466792.1"/>
    <property type="molecule type" value="Genomic_DNA"/>
</dbReference>
<evidence type="ECO:0000256" key="2">
    <source>
        <dbReference type="SAM" id="MobiDB-lite"/>
    </source>
</evidence>
<feature type="coiled-coil region" evidence="1">
    <location>
        <begin position="120"/>
        <end position="245"/>
    </location>
</feature>
<dbReference type="PANTHER" id="PTHR32258">
    <property type="entry name" value="PROTEIN NETWORKED 4A"/>
    <property type="match status" value="1"/>
</dbReference>
<dbReference type="PANTHER" id="PTHR32258:SF32">
    <property type="entry name" value="PROTEIN NETWORKED 1D"/>
    <property type="match status" value="1"/>
</dbReference>
<dbReference type="Proteomes" id="UP000823775">
    <property type="component" value="Unassembled WGS sequence"/>
</dbReference>
<dbReference type="InterPro" id="IPR051861">
    <property type="entry name" value="NET_actin-binding_domain"/>
</dbReference>
<evidence type="ECO:0000256" key="1">
    <source>
        <dbReference type="SAM" id="Coils"/>
    </source>
</evidence>
<gene>
    <name evidence="3" type="ORF">HAX54_003816</name>
</gene>
<keyword evidence="4" id="KW-1185">Reference proteome</keyword>